<dbReference type="AlphaFoldDB" id="A0A6J7J9B9"/>
<gene>
    <name evidence="3" type="ORF">UFOPK3720_01167</name>
</gene>
<proteinExistence type="predicted"/>
<protein>
    <submittedName>
        <fullName evidence="3">Unannotated protein</fullName>
    </submittedName>
</protein>
<organism evidence="3">
    <name type="scientific">freshwater metagenome</name>
    <dbReference type="NCBI Taxonomy" id="449393"/>
    <lineage>
        <taxon>unclassified sequences</taxon>
        <taxon>metagenomes</taxon>
        <taxon>ecological metagenomes</taxon>
    </lineage>
</organism>
<feature type="transmembrane region" description="Helical" evidence="2">
    <location>
        <begin position="58"/>
        <end position="75"/>
    </location>
</feature>
<keyword evidence="2" id="KW-0812">Transmembrane</keyword>
<evidence type="ECO:0000313" key="3">
    <source>
        <dbReference type="EMBL" id="CAB4938992.1"/>
    </source>
</evidence>
<name>A0A6J7J9B9_9ZZZZ</name>
<dbReference type="Pfam" id="PF11298">
    <property type="entry name" value="DUF3099"/>
    <property type="match status" value="1"/>
</dbReference>
<feature type="compositionally biased region" description="Basic and acidic residues" evidence="1">
    <location>
        <begin position="1"/>
        <end position="11"/>
    </location>
</feature>
<accession>A0A6J7J9B9</accession>
<evidence type="ECO:0000256" key="2">
    <source>
        <dbReference type="SAM" id="Phobius"/>
    </source>
</evidence>
<reference evidence="3" key="1">
    <citation type="submission" date="2020-05" db="EMBL/GenBank/DDBJ databases">
        <authorList>
            <person name="Chiriac C."/>
            <person name="Salcher M."/>
            <person name="Ghai R."/>
            <person name="Kavagutti S V."/>
        </authorList>
    </citation>
    <scope>NUCLEOTIDE SEQUENCE</scope>
</reference>
<feature type="region of interest" description="Disordered" evidence="1">
    <location>
        <begin position="81"/>
        <end position="104"/>
    </location>
</feature>
<keyword evidence="2" id="KW-1133">Transmembrane helix</keyword>
<dbReference type="InterPro" id="IPR021449">
    <property type="entry name" value="DUF3099"/>
</dbReference>
<evidence type="ECO:0000256" key="1">
    <source>
        <dbReference type="SAM" id="MobiDB-lite"/>
    </source>
</evidence>
<feature type="transmembrane region" description="Helical" evidence="2">
    <location>
        <begin position="35"/>
        <end position="52"/>
    </location>
</feature>
<feature type="region of interest" description="Disordered" evidence="1">
    <location>
        <begin position="1"/>
        <end position="25"/>
    </location>
</feature>
<sequence>MATTRTQRETPEDVYTITGAQRGLSQEQTGRTRRYLISMGIRTGCVIAAIIVPGWPKWIFLAGAVVLPYLAVVIANGGRESDEAGDLGVAAPMQRALPPGEFRG</sequence>
<dbReference type="EMBL" id="CAFBNB010000230">
    <property type="protein sequence ID" value="CAB4938992.1"/>
    <property type="molecule type" value="Genomic_DNA"/>
</dbReference>
<keyword evidence="2" id="KW-0472">Membrane</keyword>